<reference evidence="11" key="1">
    <citation type="journal article" date="2019" name="Int. J. Syst. Evol. Microbiol.">
        <title>The Global Catalogue of Microorganisms (GCM) 10K type strain sequencing project: providing services to taxonomists for standard genome sequencing and annotation.</title>
        <authorList>
            <consortium name="The Broad Institute Genomics Platform"/>
            <consortium name="The Broad Institute Genome Sequencing Center for Infectious Disease"/>
            <person name="Wu L."/>
            <person name="Ma J."/>
        </authorList>
    </citation>
    <scope>NUCLEOTIDE SEQUENCE [LARGE SCALE GENOMIC DNA]</scope>
    <source>
        <strain evidence="11">JCM 16704</strain>
    </source>
</reference>
<keyword evidence="6 7" id="KW-0998">Cell outer membrane</keyword>
<dbReference type="PROSITE" id="PS52016">
    <property type="entry name" value="TONB_DEPENDENT_REC_3"/>
    <property type="match status" value="1"/>
</dbReference>
<feature type="signal peptide" evidence="8">
    <location>
        <begin position="1"/>
        <end position="21"/>
    </location>
</feature>
<dbReference type="NCBIfam" id="TIGR04057">
    <property type="entry name" value="SusC_RagA_signa"/>
    <property type="match status" value="1"/>
</dbReference>
<dbReference type="InterPro" id="IPR037066">
    <property type="entry name" value="Plug_dom_sf"/>
</dbReference>
<dbReference type="InterPro" id="IPR036942">
    <property type="entry name" value="Beta-barrel_TonB_sf"/>
</dbReference>
<evidence type="ECO:0000256" key="2">
    <source>
        <dbReference type="ARBA" id="ARBA00022448"/>
    </source>
</evidence>
<keyword evidence="2 7" id="KW-0813">Transport</keyword>
<keyword evidence="11" id="KW-1185">Reference proteome</keyword>
<protein>
    <submittedName>
        <fullName evidence="10">TonB-dependent receptor</fullName>
    </submittedName>
</protein>
<dbReference type="Gene3D" id="2.170.130.10">
    <property type="entry name" value="TonB-dependent receptor, plug domain"/>
    <property type="match status" value="1"/>
</dbReference>
<dbReference type="Gene3D" id="2.40.170.20">
    <property type="entry name" value="TonB-dependent receptor, beta-barrel domain"/>
    <property type="match status" value="1"/>
</dbReference>
<evidence type="ECO:0000256" key="3">
    <source>
        <dbReference type="ARBA" id="ARBA00022452"/>
    </source>
</evidence>
<dbReference type="Gene3D" id="2.60.40.1120">
    <property type="entry name" value="Carboxypeptidase-like, regulatory domain"/>
    <property type="match status" value="1"/>
</dbReference>
<dbReference type="EMBL" id="BAAAZI010000004">
    <property type="protein sequence ID" value="GAA4134144.1"/>
    <property type="molecule type" value="Genomic_DNA"/>
</dbReference>
<comment type="subcellular location">
    <subcellularLocation>
        <location evidence="1 7">Cell outer membrane</location>
        <topology evidence="1 7">Multi-pass membrane protein</topology>
    </subcellularLocation>
</comment>
<proteinExistence type="inferred from homology"/>
<dbReference type="RefSeq" id="WP_344673280.1">
    <property type="nucleotide sequence ID" value="NZ_BAAAZI010000004.1"/>
</dbReference>
<keyword evidence="4 7" id="KW-0812">Transmembrane</keyword>
<dbReference type="SUPFAM" id="SSF49464">
    <property type="entry name" value="Carboxypeptidase regulatory domain-like"/>
    <property type="match status" value="1"/>
</dbReference>
<accession>A0ABP7YCM6</accession>
<dbReference type="Proteomes" id="UP001500101">
    <property type="component" value="Unassembled WGS sequence"/>
</dbReference>
<keyword evidence="10" id="KW-0675">Receptor</keyword>
<dbReference type="Pfam" id="PF13715">
    <property type="entry name" value="CarbopepD_reg_2"/>
    <property type="match status" value="1"/>
</dbReference>
<name>A0ABP7YCM6_9SPHI</name>
<dbReference type="InterPro" id="IPR023996">
    <property type="entry name" value="TonB-dep_OMP_SusC/RagA"/>
</dbReference>
<evidence type="ECO:0000259" key="9">
    <source>
        <dbReference type="Pfam" id="PF07715"/>
    </source>
</evidence>
<dbReference type="InterPro" id="IPR012910">
    <property type="entry name" value="Plug_dom"/>
</dbReference>
<feature type="domain" description="TonB-dependent receptor plug" evidence="9">
    <location>
        <begin position="119"/>
        <end position="224"/>
    </location>
</feature>
<feature type="chain" id="PRO_5045431994" evidence="8">
    <location>
        <begin position="22"/>
        <end position="985"/>
    </location>
</feature>
<dbReference type="Pfam" id="PF07715">
    <property type="entry name" value="Plug"/>
    <property type="match status" value="1"/>
</dbReference>
<keyword evidence="8" id="KW-0732">Signal</keyword>
<evidence type="ECO:0000256" key="6">
    <source>
        <dbReference type="ARBA" id="ARBA00023237"/>
    </source>
</evidence>
<comment type="similarity">
    <text evidence="7">Belongs to the TonB-dependent receptor family.</text>
</comment>
<evidence type="ECO:0000256" key="1">
    <source>
        <dbReference type="ARBA" id="ARBA00004571"/>
    </source>
</evidence>
<organism evidence="10 11">
    <name type="scientific">Sphingobacterium kyonggiense</name>
    <dbReference type="NCBI Taxonomy" id="714075"/>
    <lineage>
        <taxon>Bacteria</taxon>
        <taxon>Pseudomonadati</taxon>
        <taxon>Bacteroidota</taxon>
        <taxon>Sphingobacteriia</taxon>
        <taxon>Sphingobacteriales</taxon>
        <taxon>Sphingobacteriaceae</taxon>
        <taxon>Sphingobacterium</taxon>
    </lineage>
</organism>
<dbReference type="InterPro" id="IPR023997">
    <property type="entry name" value="TonB-dep_OMP_SusC/RagA_CS"/>
</dbReference>
<evidence type="ECO:0000256" key="5">
    <source>
        <dbReference type="ARBA" id="ARBA00023136"/>
    </source>
</evidence>
<comment type="caution">
    <text evidence="10">The sequence shown here is derived from an EMBL/GenBank/DDBJ whole genome shotgun (WGS) entry which is preliminary data.</text>
</comment>
<gene>
    <name evidence="10" type="ORF">GCM10022216_06840</name>
</gene>
<evidence type="ECO:0000256" key="8">
    <source>
        <dbReference type="SAM" id="SignalP"/>
    </source>
</evidence>
<evidence type="ECO:0000313" key="10">
    <source>
        <dbReference type="EMBL" id="GAA4134144.1"/>
    </source>
</evidence>
<dbReference type="NCBIfam" id="TIGR04056">
    <property type="entry name" value="OMP_RagA_SusC"/>
    <property type="match status" value="1"/>
</dbReference>
<dbReference type="InterPro" id="IPR008969">
    <property type="entry name" value="CarboxyPept-like_regulatory"/>
</dbReference>
<keyword evidence="5 7" id="KW-0472">Membrane</keyword>
<dbReference type="SUPFAM" id="SSF56935">
    <property type="entry name" value="Porins"/>
    <property type="match status" value="1"/>
</dbReference>
<evidence type="ECO:0000256" key="7">
    <source>
        <dbReference type="PROSITE-ProRule" id="PRU01360"/>
    </source>
</evidence>
<sequence>MKQKLLSFVLLCALLIGVAYAQNRQVSGKVTSQTDGTPISNVSVLIQGSNLGTQTSSDGTYSLQVAEGATLVFKYIGFVEKSVKVGTSNTINVQLQSDEGAIDEVVVVGYGSARQLGSVVGSVVKVNRDNISGKPSANALESLQGKVPGLQVFTSSGEPSSTPSIRLDGVGSLGANNSPLVVLDGVPVGMGSLVSMNPDDFESITVLRDASATSIYGSRAANGVLYITTRKGKAGERANITARTQFGWNDLASRKAADALMNSEELRAFWVETGFRTQAQVDKIKEDFPEDFRWDTYYYRKNSPIKQFDLNASGGSDRIQYFVSGGFFDQTGMMYRSDFKRINLRSNISGKLNKWVNFGVNLAGGYDVRESNGWGANSTNGGLALLALPWYTPFDKDGNEYYDQSTIPGLGRYSPRYLADMNPDPATNQQFNPNVYLEAKPIAGLTLRTQGGMDYFNYRNSTRRMPSYLGAVGKGTGSEYWQQGIARTMTTTAEYKWNIDDRNEVIVLGGHEYSDYTEDSFTASVGGLTDDRLILLSAGTIDKNVAQTRTQYAFNSFFGRGSYALDKKYFLDLTIRQDESSRFGKNNTKATFWSIGGKWEMKNEAFLQDVSWINSLALRASTGTQGNAAIGNYQALATVGTTVYDGMTGWGISSAGNPNLTWEKQQKTSVGISANLFNRVNLDLEYFNRNTSSQLLAVPYPYTSGYSSITSNVGNLSNQGINLALSATVVSGKDYFVTPYVNFGYVQQKITELFQGRDYWIVPNTGVSYAVNSPVEFFYPIQAGVNPESGLMQWYLPGDNIAQNNQDPSRVTTTFSATALQQSTGIKRFPPFNGGFGLNSGYKGFYVNLDFTFSKGKYLINNDKYFFANPYNFAGYNQNKDVRDYWKQPGDIAKYPKYGQTNQFDSGLIEDASFLRLKGLSVGYNLPKSILGHQNFFTNARVYYIGRNLVTWTKYTGPDPEVDSNLTYGANPNSKQSMIGIELQF</sequence>
<keyword evidence="3 7" id="KW-1134">Transmembrane beta strand</keyword>
<dbReference type="InterPro" id="IPR039426">
    <property type="entry name" value="TonB-dep_rcpt-like"/>
</dbReference>
<evidence type="ECO:0000256" key="4">
    <source>
        <dbReference type="ARBA" id="ARBA00022692"/>
    </source>
</evidence>
<evidence type="ECO:0000313" key="11">
    <source>
        <dbReference type="Proteomes" id="UP001500101"/>
    </source>
</evidence>